<dbReference type="Proteomes" id="UP000030101">
    <property type="component" value="Unassembled WGS sequence"/>
</dbReference>
<organism evidence="1 2">
    <name type="scientific">Porphyromonas canoris</name>
    <dbReference type="NCBI Taxonomy" id="36875"/>
    <lineage>
        <taxon>Bacteria</taxon>
        <taxon>Pseudomonadati</taxon>
        <taxon>Bacteroidota</taxon>
        <taxon>Bacteroidia</taxon>
        <taxon>Bacteroidales</taxon>
        <taxon>Porphyromonadaceae</taxon>
        <taxon>Porphyromonas</taxon>
    </lineage>
</organism>
<name>A0ABR4XLL8_9PORP</name>
<keyword evidence="2" id="KW-1185">Reference proteome</keyword>
<proteinExistence type="predicted"/>
<reference evidence="1 2" key="1">
    <citation type="submission" date="2014-08" db="EMBL/GenBank/DDBJ databases">
        <title>Porphyromonas canoris strain:OH2762 Genome sequencing.</title>
        <authorList>
            <person name="Wallis C."/>
            <person name="Deusch O."/>
            <person name="O'Flynn C."/>
            <person name="Davis I."/>
            <person name="Jospin G."/>
            <person name="Darling A.E."/>
            <person name="Coil D.A."/>
            <person name="Alexiev A."/>
            <person name="Horsfall A."/>
            <person name="Kirkwood N."/>
            <person name="Harris S."/>
            <person name="Eisen J.A."/>
        </authorList>
    </citation>
    <scope>NUCLEOTIDE SEQUENCE [LARGE SCALE GENOMIC DNA]</scope>
    <source>
        <strain evidence="2">COT-108 OH2762</strain>
    </source>
</reference>
<evidence type="ECO:0000313" key="1">
    <source>
        <dbReference type="EMBL" id="KGN92843.1"/>
    </source>
</evidence>
<sequence length="63" mass="7384">MSILQGYAECFKEHSDYWEVSDIRVFSARPGDLEREYLGFNISLVPKESFADRVLFAICFEEE</sequence>
<evidence type="ECO:0000313" key="2">
    <source>
        <dbReference type="Proteomes" id="UP000030101"/>
    </source>
</evidence>
<dbReference type="EMBL" id="JQZV01000006">
    <property type="protein sequence ID" value="KGN92843.1"/>
    <property type="molecule type" value="Genomic_DNA"/>
</dbReference>
<gene>
    <name evidence="1" type="ORF">HQ43_02900</name>
</gene>
<accession>A0ABR4XLL8</accession>
<comment type="caution">
    <text evidence="1">The sequence shown here is derived from an EMBL/GenBank/DDBJ whole genome shotgun (WGS) entry which is preliminary data.</text>
</comment>
<protein>
    <submittedName>
        <fullName evidence="1">Uncharacterized protein</fullName>
    </submittedName>
</protein>
<dbReference type="RefSeq" id="WP_036789368.1">
    <property type="nucleotide sequence ID" value="NZ_JQZV01000006.1"/>
</dbReference>